<gene>
    <name evidence="2" type="ORF">LIER_05863</name>
</gene>
<dbReference type="Proteomes" id="UP001454036">
    <property type="component" value="Unassembled WGS sequence"/>
</dbReference>
<proteinExistence type="predicted"/>
<feature type="compositionally biased region" description="Polar residues" evidence="1">
    <location>
        <begin position="43"/>
        <end position="52"/>
    </location>
</feature>
<keyword evidence="3" id="KW-1185">Reference proteome</keyword>
<feature type="compositionally biased region" description="Polar residues" evidence="1">
    <location>
        <begin position="10"/>
        <end position="21"/>
    </location>
</feature>
<evidence type="ECO:0000313" key="3">
    <source>
        <dbReference type="Proteomes" id="UP001454036"/>
    </source>
</evidence>
<sequence length="77" mass="8452">MELSIAKNKGQASTTHHTTPLKTKYEVKKPDDSTKISNKEDNVLTSNSSEFSFKTKKTEGGLNLGDKRALGIKRDVG</sequence>
<feature type="compositionally biased region" description="Basic and acidic residues" evidence="1">
    <location>
        <begin position="23"/>
        <end position="42"/>
    </location>
</feature>
<reference evidence="2 3" key="1">
    <citation type="submission" date="2024-01" db="EMBL/GenBank/DDBJ databases">
        <title>The complete chloroplast genome sequence of Lithospermum erythrorhizon: insights into the phylogenetic relationship among Boraginaceae species and the maternal lineages of purple gromwells.</title>
        <authorList>
            <person name="Okada T."/>
            <person name="Watanabe K."/>
        </authorList>
    </citation>
    <scope>NUCLEOTIDE SEQUENCE [LARGE SCALE GENOMIC DNA]</scope>
</reference>
<accession>A0AAV3P231</accession>
<feature type="region of interest" description="Disordered" evidence="1">
    <location>
        <begin position="1"/>
        <end position="77"/>
    </location>
</feature>
<evidence type="ECO:0000313" key="2">
    <source>
        <dbReference type="EMBL" id="GAA0145739.1"/>
    </source>
</evidence>
<name>A0AAV3P231_LITER</name>
<feature type="compositionally biased region" description="Basic and acidic residues" evidence="1">
    <location>
        <begin position="65"/>
        <end position="77"/>
    </location>
</feature>
<organism evidence="2 3">
    <name type="scientific">Lithospermum erythrorhizon</name>
    <name type="common">Purple gromwell</name>
    <name type="synonym">Lithospermum officinale var. erythrorhizon</name>
    <dbReference type="NCBI Taxonomy" id="34254"/>
    <lineage>
        <taxon>Eukaryota</taxon>
        <taxon>Viridiplantae</taxon>
        <taxon>Streptophyta</taxon>
        <taxon>Embryophyta</taxon>
        <taxon>Tracheophyta</taxon>
        <taxon>Spermatophyta</taxon>
        <taxon>Magnoliopsida</taxon>
        <taxon>eudicotyledons</taxon>
        <taxon>Gunneridae</taxon>
        <taxon>Pentapetalae</taxon>
        <taxon>asterids</taxon>
        <taxon>lamiids</taxon>
        <taxon>Boraginales</taxon>
        <taxon>Boraginaceae</taxon>
        <taxon>Boraginoideae</taxon>
        <taxon>Lithospermeae</taxon>
        <taxon>Lithospermum</taxon>
    </lineage>
</organism>
<protein>
    <submittedName>
        <fullName evidence="2">Uncharacterized protein</fullName>
    </submittedName>
</protein>
<dbReference type="EMBL" id="BAABME010000825">
    <property type="protein sequence ID" value="GAA0145739.1"/>
    <property type="molecule type" value="Genomic_DNA"/>
</dbReference>
<comment type="caution">
    <text evidence="2">The sequence shown here is derived from an EMBL/GenBank/DDBJ whole genome shotgun (WGS) entry which is preliminary data.</text>
</comment>
<dbReference type="AlphaFoldDB" id="A0AAV3P231"/>
<evidence type="ECO:0000256" key="1">
    <source>
        <dbReference type="SAM" id="MobiDB-lite"/>
    </source>
</evidence>